<dbReference type="EMBL" id="JABTTQ020000002">
    <property type="protein sequence ID" value="KAK6162705.1"/>
    <property type="molecule type" value="Genomic_DNA"/>
</dbReference>
<organism evidence="2 3">
    <name type="scientific">Rehmannia glutinosa</name>
    <name type="common">Chinese foxglove</name>
    <dbReference type="NCBI Taxonomy" id="99300"/>
    <lineage>
        <taxon>Eukaryota</taxon>
        <taxon>Viridiplantae</taxon>
        <taxon>Streptophyta</taxon>
        <taxon>Embryophyta</taxon>
        <taxon>Tracheophyta</taxon>
        <taxon>Spermatophyta</taxon>
        <taxon>Magnoliopsida</taxon>
        <taxon>eudicotyledons</taxon>
        <taxon>Gunneridae</taxon>
        <taxon>Pentapetalae</taxon>
        <taxon>asterids</taxon>
        <taxon>lamiids</taxon>
        <taxon>Lamiales</taxon>
        <taxon>Orobanchaceae</taxon>
        <taxon>Rehmannieae</taxon>
        <taxon>Rehmannia</taxon>
    </lineage>
</organism>
<gene>
    <name evidence="2" type="ORF">DH2020_002546</name>
</gene>
<keyword evidence="3" id="KW-1185">Reference proteome</keyword>
<feature type="compositionally biased region" description="Pro residues" evidence="1">
    <location>
        <begin position="137"/>
        <end position="146"/>
    </location>
</feature>
<comment type="caution">
    <text evidence="2">The sequence shown here is derived from an EMBL/GenBank/DDBJ whole genome shotgun (WGS) entry which is preliminary data.</text>
</comment>
<evidence type="ECO:0000313" key="3">
    <source>
        <dbReference type="Proteomes" id="UP001318860"/>
    </source>
</evidence>
<sequence length="496" mass="55362">MVRRGEDSHISQRYFIPPKYKVIIPERDDRMHRPPRNCFSFHLSTLDAGLRFPLHQDIEDILIHLGMSVKASLVAKVIREQKEKLIAAARLSGLVLPPSPSVHSSEPTPSAPSLVPYSEAQSSEPGHGIGSDTNEPEPLPLEHPPPILTIEAKKKARTEKAKPSEEEISIALCEIEDRQNKLDRAREQDHVEASRPPRQFSGTRVILKWKISPESCIMKTRAGEDSLELYQACILPQDQFALTVMPDTKLEEIVAHDLMRAANVAHNLTLRSHHWRIWCQDAEALAQYLEKEKVEIKLAESEESFQASQNEVARLTRESSESFAADQEAGKKEAPNSPEFAKMLKDARVSGSQDFKNSPIFDRLVMEKAAEFEVMGFCKCQSQVHKLGGFKADFYPSKLEPELDGNGEKAPVVEEESEDLEGHEFSFLLQDPDPATEGMLPPGDQAHEEGDDLLDVATLLGPTSRSAILATFLGMGLFCKGPVIWDYVKCIGYGIL</sequence>
<proteinExistence type="predicted"/>
<reference evidence="2 3" key="1">
    <citation type="journal article" date="2021" name="Comput. Struct. Biotechnol. J.">
        <title>De novo genome assembly of the potent medicinal plant Rehmannia glutinosa using nanopore technology.</title>
        <authorList>
            <person name="Ma L."/>
            <person name="Dong C."/>
            <person name="Song C."/>
            <person name="Wang X."/>
            <person name="Zheng X."/>
            <person name="Niu Y."/>
            <person name="Chen S."/>
            <person name="Feng W."/>
        </authorList>
    </citation>
    <scope>NUCLEOTIDE SEQUENCE [LARGE SCALE GENOMIC DNA]</scope>
    <source>
        <strain evidence="2">DH-2019</strain>
    </source>
</reference>
<name>A0ABR0XUG8_REHGL</name>
<evidence type="ECO:0000313" key="2">
    <source>
        <dbReference type="EMBL" id="KAK6162705.1"/>
    </source>
</evidence>
<dbReference type="Proteomes" id="UP001318860">
    <property type="component" value="Unassembled WGS sequence"/>
</dbReference>
<accession>A0ABR0XUG8</accession>
<evidence type="ECO:0000256" key="1">
    <source>
        <dbReference type="SAM" id="MobiDB-lite"/>
    </source>
</evidence>
<feature type="region of interest" description="Disordered" evidence="1">
    <location>
        <begin position="98"/>
        <end position="146"/>
    </location>
</feature>
<feature type="region of interest" description="Disordered" evidence="1">
    <location>
        <begin position="316"/>
        <end position="338"/>
    </location>
</feature>
<protein>
    <submittedName>
        <fullName evidence="2">Uncharacterized protein</fullName>
    </submittedName>
</protein>